<reference evidence="4 5" key="1">
    <citation type="submission" date="2022-11" db="EMBL/GenBank/DDBJ databases">
        <title>Minimal conservation of predation-associated metabolite biosynthetic gene clusters underscores biosynthetic potential of Myxococcota including descriptions for ten novel species: Archangium lansinium sp. nov., Myxococcus landrumus sp. nov., Nannocystis bai.</title>
        <authorList>
            <person name="Ahearne A."/>
            <person name="Stevens C."/>
            <person name="Dowd S."/>
        </authorList>
    </citation>
    <scope>NUCLEOTIDE SEQUENCE [LARGE SCALE GENOMIC DNA]</scope>
    <source>
        <strain evidence="4 5">BB15-2</strain>
    </source>
</reference>
<dbReference type="EMBL" id="JAQNDL010000003">
    <property type="protein sequence ID" value="MDC0721224.1"/>
    <property type="molecule type" value="Genomic_DNA"/>
</dbReference>
<dbReference type="Proteomes" id="UP001221686">
    <property type="component" value="Unassembled WGS sequence"/>
</dbReference>
<dbReference type="InterPro" id="IPR011478">
    <property type="entry name" value="DUF1585"/>
</dbReference>
<evidence type="ECO:0000256" key="1">
    <source>
        <dbReference type="SAM" id="MobiDB-lite"/>
    </source>
</evidence>
<dbReference type="Pfam" id="PF07624">
    <property type="entry name" value="PSD2"/>
    <property type="match status" value="1"/>
</dbReference>
<organism evidence="4 5">
    <name type="scientific">Nannocystis bainbridge</name>
    <dbReference type="NCBI Taxonomy" id="2995303"/>
    <lineage>
        <taxon>Bacteria</taxon>
        <taxon>Pseudomonadati</taxon>
        <taxon>Myxococcota</taxon>
        <taxon>Polyangia</taxon>
        <taxon>Nannocystales</taxon>
        <taxon>Nannocystaceae</taxon>
        <taxon>Nannocystis</taxon>
    </lineage>
</organism>
<evidence type="ECO:0000313" key="5">
    <source>
        <dbReference type="Proteomes" id="UP001221686"/>
    </source>
</evidence>
<feature type="region of interest" description="Disordered" evidence="1">
    <location>
        <begin position="21"/>
        <end position="90"/>
    </location>
</feature>
<dbReference type="PROSITE" id="PS51257">
    <property type="entry name" value="PROKAR_LIPOPROTEIN"/>
    <property type="match status" value="1"/>
</dbReference>
<name>A0ABT5E7C3_9BACT</name>
<sequence length="702" mass="76085">MPRLSPLQRSLLLPVLVALGCPQGGDVATDADPGATADASTGATAGTGAPTTGDTGPGPTSSGTDPTGDTGDTGDTGEPPGEPSGNALDQNLLFTCDDRPALPPADLRLLDRQEWTRSVGSWTGTNLANNPLYPRASHRYSTYSDGEALDPSVLSLYLDVVGGAGTAWAIGKWDAGRVRTVIEDPECQCFLNDAAPSPECVDYFVRRYLEYGAVYRPAGDEQAAALREFADTVLAGEADVAQRPATIKRIAAAAWMTTAALYRPELGAGEPDEHGRLRLGDWELAQAIAYALTRAPAGTPSVNRYYEAGYTKGDVDGDLGDFLDAAADGTIQDPEVVAALVRAHFGGLDEERRDLLFEDRDARWWENQGEYWMATGVRAFFREWLDYAGLADKPPKVETAKTSAWWEVGTTELSYQNTVSGIYGTENTLVTQLDDMIARIVAADQDVFAQLLTSRLFYTPANAGYQEGESSISNSTADSPRVYGVAGITAQTREARWKQLPENERAGVLTHPAWLGAHSLSFENDPNLVHRGKWIREELLCQNIPDLPLNVDAMLSEASREQSARQRISEQIDADPYCAGCHQMMNPLGYPFEIYNHAGFLRIEDHGAAPNGTSVLANMPAPELDGPVTSAIDMSVRFAGSKYAKRCFVRQAFRFFAGREETMHDGCTLVAMETAYDDSDGSFAELLIALFNSDSFQTRVPE</sequence>
<gene>
    <name evidence="4" type="ORF">POL25_30235</name>
</gene>
<protein>
    <submittedName>
        <fullName evidence="4">DUF1588 domain-containing protein</fullName>
    </submittedName>
</protein>
<comment type="caution">
    <text evidence="4">The sequence shown here is derived from an EMBL/GenBank/DDBJ whole genome shotgun (WGS) entry which is preliminary data.</text>
</comment>
<keyword evidence="5" id="KW-1185">Reference proteome</keyword>
<feature type="domain" description="DUF1588" evidence="3">
    <location>
        <begin position="505"/>
        <end position="604"/>
    </location>
</feature>
<dbReference type="RefSeq" id="WP_272089726.1">
    <property type="nucleotide sequence ID" value="NZ_JAQNDL010000003.1"/>
</dbReference>
<dbReference type="InterPro" id="IPR013039">
    <property type="entry name" value="DUF1588"/>
</dbReference>
<evidence type="ECO:0000313" key="4">
    <source>
        <dbReference type="EMBL" id="MDC0721224.1"/>
    </source>
</evidence>
<proteinExistence type="predicted"/>
<evidence type="ECO:0000259" key="2">
    <source>
        <dbReference type="Pfam" id="PF07624"/>
    </source>
</evidence>
<dbReference type="Pfam" id="PF07627">
    <property type="entry name" value="PSCyt3"/>
    <property type="match status" value="1"/>
</dbReference>
<feature type="domain" description="DUF1585" evidence="2">
    <location>
        <begin position="629"/>
        <end position="696"/>
    </location>
</feature>
<feature type="compositionally biased region" description="Low complexity" evidence="1">
    <location>
        <begin position="76"/>
        <end position="85"/>
    </location>
</feature>
<accession>A0ABT5E7C3</accession>
<feature type="compositionally biased region" description="Low complexity" evidence="1">
    <location>
        <begin position="28"/>
        <end position="70"/>
    </location>
</feature>
<evidence type="ECO:0000259" key="3">
    <source>
        <dbReference type="Pfam" id="PF07627"/>
    </source>
</evidence>